<dbReference type="Pfam" id="PF13193">
    <property type="entry name" value="AMP-binding_C"/>
    <property type="match status" value="1"/>
</dbReference>
<dbReference type="InterPro" id="IPR025110">
    <property type="entry name" value="AMP-bd_C"/>
</dbReference>
<dbReference type="InterPro" id="IPR000873">
    <property type="entry name" value="AMP-dep_synth/lig_dom"/>
</dbReference>
<evidence type="ECO:0000313" key="5">
    <source>
        <dbReference type="EMBL" id="MCJ8500697.1"/>
    </source>
</evidence>
<dbReference type="RefSeq" id="WP_246905893.1">
    <property type="nucleotide sequence ID" value="NZ_JALJRB010000008.1"/>
</dbReference>
<dbReference type="EMBL" id="JALJRB010000008">
    <property type="protein sequence ID" value="MCJ8500697.1"/>
    <property type="molecule type" value="Genomic_DNA"/>
</dbReference>
<accession>A0AA41UJQ0</accession>
<dbReference type="Pfam" id="PF00501">
    <property type="entry name" value="AMP-binding"/>
    <property type="match status" value="1"/>
</dbReference>
<dbReference type="GO" id="GO:0006631">
    <property type="term" value="P:fatty acid metabolic process"/>
    <property type="evidence" value="ECO:0007669"/>
    <property type="project" value="TreeGrafter"/>
</dbReference>
<dbReference type="InterPro" id="IPR020845">
    <property type="entry name" value="AMP-binding_CS"/>
</dbReference>
<dbReference type="AlphaFoldDB" id="A0AA41UJQ0"/>
<dbReference type="Proteomes" id="UP001165427">
    <property type="component" value="Unassembled WGS sequence"/>
</dbReference>
<feature type="domain" description="AMP-binding enzyme C-terminal" evidence="4">
    <location>
        <begin position="419"/>
        <end position="493"/>
    </location>
</feature>
<evidence type="ECO:0000256" key="1">
    <source>
        <dbReference type="ARBA" id="ARBA00006432"/>
    </source>
</evidence>
<protein>
    <submittedName>
        <fullName evidence="5">AMP-binding protein</fullName>
    </submittedName>
</protein>
<evidence type="ECO:0000259" key="4">
    <source>
        <dbReference type="Pfam" id="PF13193"/>
    </source>
</evidence>
<dbReference type="SUPFAM" id="SSF56801">
    <property type="entry name" value="Acetyl-CoA synthetase-like"/>
    <property type="match status" value="1"/>
</dbReference>
<keyword evidence="2" id="KW-0436">Ligase</keyword>
<feature type="domain" description="AMP-dependent synthetase/ligase" evidence="3">
    <location>
        <begin position="10"/>
        <end position="369"/>
    </location>
</feature>
<comment type="caution">
    <text evidence="5">The sequence shown here is derived from an EMBL/GenBank/DDBJ whole genome shotgun (WGS) entry which is preliminary data.</text>
</comment>
<dbReference type="PANTHER" id="PTHR43201:SF5">
    <property type="entry name" value="MEDIUM-CHAIN ACYL-COA LIGASE ACSF2, MITOCHONDRIAL"/>
    <property type="match status" value="1"/>
</dbReference>
<dbReference type="Gene3D" id="3.30.300.30">
    <property type="match status" value="1"/>
</dbReference>
<keyword evidence="6" id="KW-1185">Reference proteome</keyword>
<evidence type="ECO:0000313" key="6">
    <source>
        <dbReference type="Proteomes" id="UP001165427"/>
    </source>
</evidence>
<dbReference type="InterPro" id="IPR045851">
    <property type="entry name" value="AMP-bd_C_sf"/>
</dbReference>
<dbReference type="GO" id="GO:0031956">
    <property type="term" value="F:medium-chain fatty acid-CoA ligase activity"/>
    <property type="evidence" value="ECO:0007669"/>
    <property type="project" value="TreeGrafter"/>
</dbReference>
<dbReference type="InterPro" id="IPR042099">
    <property type="entry name" value="ANL_N_sf"/>
</dbReference>
<sequence length="502" mass="55503">MAKDLATFVKDKAQKYTDRVFLKDFGSDREISYKQLEEITNRLAWGFRAIGLKKNDRVALLHPNHSDVILAYIAIAKAGGATVPINTLYSPAEIEYIINDAGASFLVTTADHHDQLAQIIPNLTEMKQVLVKRGAQTIEDVFEGHIGPLKTVKQEHSDPEAPAIIFYTSGTTGKPKGVKITHKNLTFSGPNVAQSYGLRENDVTIAALPLVHVFANASPVFGSLSSGGTVVVMERFKSEDVFAAVVRHGVTWYPGVPTMFHYLLSAHSKDQYDLRSLRMMLSGGASLSVEALTKLEKQFNIDVLEVYGLTESTGLVTANPVYGVRKQGSIGIAVSGVEVKVVDTEGRHLAPGEVGELVFRGPNVCQGYWHLPQLTEKKIFNGWMHTGDHAYKDEDGYYFIVGRENDLIITMGYNIYPREIEEIFYKHPDVLEVAVIGLPHPEKGEIPKAYVAVRSGTSVNEADLQEFCRTQLAGYKVPEISFLEDLPKNHTGKIMKNMLPKT</sequence>
<dbReference type="PANTHER" id="PTHR43201">
    <property type="entry name" value="ACYL-COA SYNTHETASE"/>
    <property type="match status" value="1"/>
</dbReference>
<dbReference type="PROSITE" id="PS00455">
    <property type="entry name" value="AMP_BINDING"/>
    <property type="match status" value="1"/>
</dbReference>
<gene>
    <name evidence="5" type="ORF">MRX98_08945</name>
</gene>
<dbReference type="Gene3D" id="3.40.50.12780">
    <property type="entry name" value="N-terminal domain of ligase-like"/>
    <property type="match status" value="1"/>
</dbReference>
<proteinExistence type="inferred from homology"/>
<evidence type="ECO:0000256" key="2">
    <source>
        <dbReference type="ARBA" id="ARBA00022598"/>
    </source>
</evidence>
<evidence type="ECO:0000259" key="3">
    <source>
        <dbReference type="Pfam" id="PF00501"/>
    </source>
</evidence>
<reference evidence="5" key="1">
    <citation type="submission" date="2022-04" db="EMBL/GenBank/DDBJ databases">
        <title>Desulfatitalea alkaliphila sp. nov., a novel anaerobic sulfate-reducing bacterium isolated from terrestrial mud volcano, Taman Peninsula, Russia.</title>
        <authorList>
            <person name="Khomyakova M.A."/>
            <person name="Merkel A.Y."/>
            <person name="Slobodkin A.I."/>
        </authorList>
    </citation>
    <scope>NUCLEOTIDE SEQUENCE</scope>
    <source>
        <strain evidence="5">M08but</strain>
    </source>
</reference>
<comment type="similarity">
    <text evidence="1">Belongs to the ATP-dependent AMP-binding enzyme family.</text>
</comment>
<organism evidence="5 6">
    <name type="scientific">Desulfatitalea alkaliphila</name>
    <dbReference type="NCBI Taxonomy" id="2929485"/>
    <lineage>
        <taxon>Bacteria</taxon>
        <taxon>Pseudomonadati</taxon>
        <taxon>Thermodesulfobacteriota</taxon>
        <taxon>Desulfobacteria</taxon>
        <taxon>Desulfobacterales</taxon>
        <taxon>Desulfosarcinaceae</taxon>
        <taxon>Desulfatitalea</taxon>
    </lineage>
</organism>
<name>A0AA41UJQ0_9BACT</name>